<reference evidence="3" key="1">
    <citation type="submission" date="2021-02" db="EMBL/GenBank/DDBJ databases">
        <authorList>
            <person name="Nowell W R."/>
        </authorList>
    </citation>
    <scope>NUCLEOTIDE SEQUENCE</scope>
</reference>
<proteinExistence type="predicted"/>
<comment type="caution">
    <text evidence="3">The sequence shown here is derived from an EMBL/GenBank/DDBJ whole genome shotgun (WGS) entry which is preliminary data.</text>
</comment>
<dbReference type="EMBL" id="CAJNOJ010000267">
    <property type="protein sequence ID" value="CAF1354078.1"/>
    <property type="molecule type" value="Genomic_DNA"/>
</dbReference>
<evidence type="ECO:0000313" key="2">
    <source>
        <dbReference type="EMBL" id="CAF1354078.1"/>
    </source>
</evidence>
<keyword evidence="4" id="KW-1185">Reference proteome</keyword>
<dbReference type="Proteomes" id="UP000663852">
    <property type="component" value="Unassembled WGS sequence"/>
</dbReference>
<gene>
    <name evidence="2" type="ORF">EDS130_LOCUS33447</name>
    <name evidence="3" type="ORF">XAT740_LOCUS39163</name>
</gene>
<protein>
    <submittedName>
        <fullName evidence="3">Uncharacterized protein</fullName>
    </submittedName>
</protein>
<evidence type="ECO:0000256" key="1">
    <source>
        <dbReference type="SAM" id="SignalP"/>
    </source>
</evidence>
<accession>A0A815SLS1</accession>
<dbReference type="Proteomes" id="UP000663828">
    <property type="component" value="Unassembled WGS sequence"/>
</dbReference>
<dbReference type="AlphaFoldDB" id="A0A815SLS1"/>
<evidence type="ECO:0000313" key="3">
    <source>
        <dbReference type="EMBL" id="CAF1492411.1"/>
    </source>
</evidence>
<dbReference type="EMBL" id="CAJNOR010004309">
    <property type="protein sequence ID" value="CAF1492411.1"/>
    <property type="molecule type" value="Genomic_DNA"/>
</dbReference>
<name>A0A815SLS1_ADIRI</name>
<feature type="chain" id="PRO_5036228858" evidence="1">
    <location>
        <begin position="27"/>
        <end position="124"/>
    </location>
</feature>
<feature type="signal peptide" evidence="1">
    <location>
        <begin position="1"/>
        <end position="26"/>
    </location>
</feature>
<sequence length="124" mass="13713">MFIKRAMLYTICLFVLLVAITRASFAESLVDRSMNEESSEDSQQHLKQRAALVETLFGIQKRCVGYGQHCSPYGGLHCCDGDNNCGGGRDGTRRGICYCRRTDNSCIGRLRNDCPQTYSGGNCA</sequence>
<keyword evidence="1" id="KW-0732">Signal</keyword>
<evidence type="ECO:0000313" key="4">
    <source>
        <dbReference type="Proteomes" id="UP000663828"/>
    </source>
</evidence>
<organism evidence="3 4">
    <name type="scientific">Adineta ricciae</name>
    <name type="common">Rotifer</name>
    <dbReference type="NCBI Taxonomy" id="249248"/>
    <lineage>
        <taxon>Eukaryota</taxon>
        <taxon>Metazoa</taxon>
        <taxon>Spiralia</taxon>
        <taxon>Gnathifera</taxon>
        <taxon>Rotifera</taxon>
        <taxon>Eurotatoria</taxon>
        <taxon>Bdelloidea</taxon>
        <taxon>Adinetida</taxon>
        <taxon>Adinetidae</taxon>
        <taxon>Adineta</taxon>
    </lineage>
</organism>